<evidence type="ECO:0000313" key="1">
    <source>
        <dbReference type="EMBL" id="KAJ0094514.1"/>
    </source>
</evidence>
<reference evidence="2" key="1">
    <citation type="journal article" date="2023" name="G3 (Bethesda)">
        <title>Genome assembly and association tests identify interacting loci associated with vigor, precocity, and sex in interspecific pistachio rootstocks.</title>
        <authorList>
            <person name="Palmer W."/>
            <person name="Jacygrad E."/>
            <person name="Sagayaradj S."/>
            <person name="Cavanaugh K."/>
            <person name="Han R."/>
            <person name="Bertier L."/>
            <person name="Beede B."/>
            <person name="Kafkas S."/>
            <person name="Golino D."/>
            <person name="Preece J."/>
            <person name="Michelmore R."/>
        </authorList>
    </citation>
    <scope>NUCLEOTIDE SEQUENCE [LARGE SCALE GENOMIC DNA]</scope>
</reference>
<dbReference type="Proteomes" id="UP001164250">
    <property type="component" value="Chromosome 6"/>
</dbReference>
<proteinExistence type="predicted"/>
<sequence length="166" mass="18640">MASTDTKQERAATQLFQKTPLPIDQSRNTVVGDQRGKAKLTGDGPQCYKLEGVKEEEDEESDGKDVEHLGATNLPNCVIHRVLTGTKKKVQVDSDWRRTKFFHTRMEHSGHVLNVIIDNGSGMNVISSDTVERLGLTVEKHPTPYRFSQALKDEQLVLLVVNRETK</sequence>
<gene>
    <name evidence="1" type="ORF">Patl1_15541</name>
</gene>
<organism evidence="1 2">
    <name type="scientific">Pistacia atlantica</name>
    <dbReference type="NCBI Taxonomy" id="434234"/>
    <lineage>
        <taxon>Eukaryota</taxon>
        <taxon>Viridiplantae</taxon>
        <taxon>Streptophyta</taxon>
        <taxon>Embryophyta</taxon>
        <taxon>Tracheophyta</taxon>
        <taxon>Spermatophyta</taxon>
        <taxon>Magnoliopsida</taxon>
        <taxon>eudicotyledons</taxon>
        <taxon>Gunneridae</taxon>
        <taxon>Pentapetalae</taxon>
        <taxon>rosids</taxon>
        <taxon>malvids</taxon>
        <taxon>Sapindales</taxon>
        <taxon>Anacardiaceae</taxon>
        <taxon>Pistacia</taxon>
    </lineage>
</organism>
<keyword evidence="2" id="KW-1185">Reference proteome</keyword>
<evidence type="ECO:0000313" key="2">
    <source>
        <dbReference type="Proteomes" id="UP001164250"/>
    </source>
</evidence>
<name>A0ACC1B6F6_9ROSI</name>
<accession>A0ACC1B6F6</accession>
<comment type="caution">
    <text evidence="1">The sequence shown here is derived from an EMBL/GenBank/DDBJ whole genome shotgun (WGS) entry which is preliminary data.</text>
</comment>
<dbReference type="EMBL" id="CM047902">
    <property type="protein sequence ID" value="KAJ0094514.1"/>
    <property type="molecule type" value="Genomic_DNA"/>
</dbReference>
<protein>
    <submittedName>
        <fullName evidence="1">Uncharacterized protein</fullName>
    </submittedName>
</protein>